<accession>A0A7C4CE17</accession>
<dbReference type="EMBL" id="DSUT01000127">
    <property type="protein sequence ID" value="HGK28509.1"/>
    <property type="molecule type" value="Genomic_DNA"/>
</dbReference>
<dbReference type="InterPro" id="IPR013783">
    <property type="entry name" value="Ig-like_fold"/>
</dbReference>
<name>A0A7C4CE17_UNCW3</name>
<comment type="caution">
    <text evidence="1">The sequence shown here is derived from an EMBL/GenBank/DDBJ whole genome shotgun (WGS) entry which is preliminary data.</text>
</comment>
<protein>
    <submittedName>
        <fullName evidence="1">Uncharacterized protein</fullName>
    </submittedName>
</protein>
<organism evidence="1">
    <name type="scientific">candidate division WOR-3 bacterium</name>
    <dbReference type="NCBI Taxonomy" id="2052148"/>
    <lineage>
        <taxon>Bacteria</taxon>
        <taxon>Bacteria division WOR-3</taxon>
    </lineage>
</organism>
<sequence>MSLSSNRRQNWSLRFAFLCRAGFAAAVLLLAGCEWLLSLDRVPPECWITSPADSAIVSGYVSVRAQAYDSLVVERIDFYADGALFATDSSDYASATWNATALPEESWHQLFCIAYDLAGNAGYSDTISVKIASASQRSVYHGTLSVPAGGYVAVKFEALAGDTLAGEARAASGGVIGRFSWLDDANYQQFRQGATYTAIHEVVGVGELSMTRPVPGAGTYYLVFANSQSSRQTYWARFTLE</sequence>
<gene>
    <name evidence="1" type="ORF">ENS41_06090</name>
</gene>
<dbReference type="PROSITE" id="PS51257">
    <property type="entry name" value="PROKAR_LIPOPROTEIN"/>
    <property type="match status" value="1"/>
</dbReference>
<proteinExistence type="predicted"/>
<reference evidence="1" key="1">
    <citation type="journal article" date="2020" name="mSystems">
        <title>Genome- and Community-Level Interaction Insights into Carbon Utilization and Element Cycling Functions of Hydrothermarchaeota in Hydrothermal Sediment.</title>
        <authorList>
            <person name="Zhou Z."/>
            <person name="Liu Y."/>
            <person name="Xu W."/>
            <person name="Pan J."/>
            <person name="Luo Z.H."/>
            <person name="Li M."/>
        </authorList>
    </citation>
    <scope>NUCLEOTIDE SEQUENCE [LARGE SCALE GENOMIC DNA]</scope>
    <source>
        <strain evidence="1">SpSt-488</strain>
    </source>
</reference>
<dbReference type="Pfam" id="PF17957">
    <property type="entry name" value="Big_7"/>
    <property type="match status" value="1"/>
</dbReference>
<evidence type="ECO:0000313" key="1">
    <source>
        <dbReference type="EMBL" id="HGK28509.1"/>
    </source>
</evidence>
<dbReference type="AlphaFoldDB" id="A0A7C4CE17"/>
<dbReference type="Gene3D" id="2.60.40.10">
    <property type="entry name" value="Immunoglobulins"/>
    <property type="match status" value="1"/>
</dbReference>